<evidence type="ECO:0000313" key="2">
    <source>
        <dbReference type="EMBL" id="TDZ98549.1"/>
    </source>
</evidence>
<reference evidence="4 5" key="1">
    <citation type="journal article" date="2019" name="Sci. Rep.">
        <title>Extended insight into the Mycobacterium chelonae-abscessus complex through whole genome sequencing of Mycobacterium salmoniphilum outbreak and Mycobacterium salmoniphilum-like strains.</title>
        <authorList>
            <person name="Behra P.R.K."/>
            <person name="Das S."/>
            <person name="Pettersson B.M.F."/>
            <person name="Shirreff L."/>
            <person name="DuCote T."/>
            <person name="Jacobsson K.G."/>
            <person name="Ennis D.G."/>
            <person name="Kirsebom L.A."/>
        </authorList>
    </citation>
    <scope>NUCLEOTIDE SEQUENCE [LARGE SCALE GENOMIC DNA]</scope>
    <source>
        <strain evidence="3 4">CCUG 60883</strain>
        <strain evidence="2 5">CCUG 60885</strain>
    </source>
</reference>
<dbReference type="OrthoDB" id="4722229at2"/>
<keyword evidence="4" id="KW-1185">Reference proteome</keyword>
<evidence type="ECO:0000259" key="1">
    <source>
        <dbReference type="Pfam" id="PF08808"/>
    </source>
</evidence>
<evidence type="ECO:0000313" key="3">
    <source>
        <dbReference type="EMBL" id="TEA03079.1"/>
    </source>
</evidence>
<dbReference type="InterPro" id="IPR014914">
    <property type="entry name" value="RES_dom"/>
</dbReference>
<feature type="domain" description="RES" evidence="1">
    <location>
        <begin position="39"/>
        <end position="195"/>
    </location>
</feature>
<dbReference type="Proteomes" id="UP000294844">
    <property type="component" value="Unassembled WGS sequence"/>
</dbReference>
<evidence type="ECO:0000313" key="5">
    <source>
        <dbReference type="Proteomes" id="UP000295685"/>
    </source>
</evidence>
<sequence length="226" mass="24795">MASHLDGPALVSPPPGCIYRVARSSDPLYPSRIAPEDALQSKGNRFDVLGGGIIYFGSTVRGCYAETVSRYRPTATMRKLVNTAGDPGFVFCGGVPKDWRDQRTVLEARLVDPLPFIDIDHPATHEYLTDAIADELSGLGVSTLDVGNIRGHNRLITRAASSWAYWAADANGLKYSGIRYMSRVIADEECWAVFEGTNITEESRRAIAVNDPDLAELADMWGLRIF</sequence>
<dbReference type="Proteomes" id="UP000295685">
    <property type="component" value="Unassembled WGS sequence"/>
</dbReference>
<dbReference type="EMBL" id="PECM01000009">
    <property type="protein sequence ID" value="TEA03079.1"/>
    <property type="molecule type" value="Genomic_DNA"/>
</dbReference>
<evidence type="ECO:0000313" key="4">
    <source>
        <dbReference type="Proteomes" id="UP000294844"/>
    </source>
</evidence>
<proteinExistence type="predicted"/>
<dbReference type="EMBL" id="PECK01000001">
    <property type="protein sequence ID" value="TDZ98549.1"/>
    <property type="molecule type" value="Genomic_DNA"/>
</dbReference>
<name>A0A4R8SLM1_9MYCO</name>
<dbReference type="Pfam" id="PF08808">
    <property type="entry name" value="RES"/>
    <property type="match status" value="1"/>
</dbReference>
<gene>
    <name evidence="3" type="ORF">CCUG60883_03703</name>
    <name evidence="2" type="ORF">CCUG60885_00419</name>
</gene>
<accession>A0A4R8SLM1</accession>
<comment type="caution">
    <text evidence="2">The sequence shown here is derived from an EMBL/GenBank/DDBJ whole genome shotgun (WGS) entry which is preliminary data.</text>
</comment>
<dbReference type="AlphaFoldDB" id="A0A4R8SLM1"/>
<organism evidence="2 5">
    <name type="scientific">Mycobacteroides salmoniphilum</name>
    <dbReference type="NCBI Taxonomy" id="404941"/>
    <lineage>
        <taxon>Bacteria</taxon>
        <taxon>Bacillati</taxon>
        <taxon>Actinomycetota</taxon>
        <taxon>Actinomycetes</taxon>
        <taxon>Mycobacteriales</taxon>
        <taxon>Mycobacteriaceae</taxon>
        <taxon>Mycobacteroides</taxon>
    </lineage>
</organism>
<protein>
    <submittedName>
        <fullName evidence="2">RES domain protein</fullName>
    </submittedName>
</protein>
<dbReference type="RefSeq" id="WP_134144676.1">
    <property type="nucleotide sequence ID" value="NZ_PECK01000001.1"/>
</dbReference>